<dbReference type="InterPro" id="IPR001882">
    <property type="entry name" value="Biotin_BS"/>
</dbReference>
<dbReference type="FunFam" id="2.40.50.100:FF:000003">
    <property type="entry name" value="Acetyl-CoA carboxylase biotin carboxyl carrier protein"/>
    <property type="match status" value="1"/>
</dbReference>
<dbReference type="InterPro" id="IPR050856">
    <property type="entry name" value="Biotin_carboxylase_complex"/>
</dbReference>
<dbReference type="SMART" id="SM00878">
    <property type="entry name" value="Biotin_carb_C"/>
    <property type="match status" value="1"/>
</dbReference>
<dbReference type="InterPro" id="IPR011764">
    <property type="entry name" value="Biotin_carboxylation_dom"/>
</dbReference>
<feature type="domain" description="Lipoyl-binding" evidence="14">
    <location>
        <begin position="551"/>
        <end position="628"/>
    </location>
</feature>
<dbReference type="Pfam" id="PF02786">
    <property type="entry name" value="CPSase_L_D2"/>
    <property type="match status" value="1"/>
</dbReference>
<evidence type="ECO:0000256" key="1">
    <source>
        <dbReference type="ARBA" id="ARBA00001953"/>
    </source>
</evidence>
<dbReference type="Gene3D" id="2.40.50.100">
    <property type="match status" value="1"/>
</dbReference>
<reference evidence="17 18" key="1">
    <citation type="submission" date="2019-03" db="EMBL/GenBank/DDBJ databases">
        <title>Genomic Encyclopedia of Type Strains, Phase IV (KMG-IV): sequencing the most valuable type-strain genomes for metagenomic binning, comparative biology and taxonomic classification.</title>
        <authorList>
            <person name="Goeker M."/>
        </authorList>
    </citation>
    <scope>NUCLEOTIDE SEQUENCE [LARGE SCALE GENOMIC DNA]</scope>
    <source>
        <strain evidence="17 18">DSM 25488</strain>
    </source>
</reference>
<evidence type="ECO:0000256" key="2">
    <source>
        <dbReference type="ARBA" id="ARBA00003761"/>
    </source>
</evidence>
<dbReference type="InterPro" id="IPR005482">
    <property type="entry name" value="Biotin_COase_C"/>
</dbReference>
<dbReference type="InterPro" id="IPR016185">
    <property type="entry name" value="PreATP-grasp_dom_sf"/>
</dbReference>
<dbReference type="GO" id="GO:0005524">
    <property type="term" value="F:ATP binding"/>
    <property type="evidence" value="ECO:0007669"/>
    <property type="project" value="UniProtKB-UniRule"/>
</dbReference>
<dbReference type="FunFam" id="3.40.50.20:FF:000010">
    <property type="entry name" value="Propionyl-CoA carboxylase subunit alpha"/>
    <property type="match status" value="1"/>
</dbReference>
<dbReference type="PANTHER" id="PTHR18866:SF33">
    <property type="entry name" value="METHYLCROTONOYL-COA CARBOXYLASE SUBUNIT ALPHA, MITOCHONDRIAL-RELATED"/>
    <property type="match status" value="1"/>
</dbReference>
<dbReference type="PROSITE" id="PS50979">
    <property type="entry name" value="BC"/>
    <property type="match status" value="1"/>
</dbReference>
<comment type="function">
    <text evidence="2">This protein is a component of the acetyl coenzyme A carboxylase complex; first, biotin carboxylase catalyzes the carboxylation of the carrier protein and then the transcarboxylase transfers the carboxyl group to form malonyl-CoA.</text>
</comment>
<comment type="pathway">
    <text evidence="3">Lipid metabolism; malonyl-CoA biosynthesis; malonyl-CoA from acetyl-CoA: step 1/1.</text>
</comment>
<comment type="caution">
    <text evidence="17">The sequence shown here is derived from an EMBL/GenBank/DDBJ whole genome shotgun (WGS) entry which is preliminary data.</text>
</comment>
<evidence type="ECO:0000256" key="10">
    <source>
        <dbReference type="ARBA" id="ARBA00023267"/>
    </source>
</evidence>
<comment type="cofactor">
    <cofactor evidence="1">
        <name>biotin</name>
        <dbReference type="ChEBI" id="CHEBI:57586"/>
    </cofactor>
</comment>
<dbReference type="Gene3D" id="3.30.470.20">
    <property type="entry name" value="ATP-grasp fold, B domain"/>
    <property type="match status" value="1"/>
</dbReference>
<dbReference type="CDD" id="cd06850">
    <property type="entry name" value="biotinyl_domain"/>
    <property type="match status" value="1"/>
</dbReference>
<accession>A0A4R6XAV8</accession>
<evidence type="ECO:0000256" key="7">
    <source>
        <dbReference type="ARBA" id="ARBA00022741"/>
    </source>
</evidence>
<proteinExistence type="predicted"/>
<evidence type="ECO:0000259" key="16">
    <source>
        <dbReference type="PROSITE" id="PS50979"/>
    </source>
</evidence>
<keyword evidence="10" id="KW-0092">Biotin</keyword>
<dbReference type="Pfam" id="PF00364">
    <property type="entry name" value="Biotin_lipoyl"/>
    <property type="match status" value="1"/>
</dbReference>
<dbReference type="InterPro" id="IPR005479">
    <property type="entry name" value="CPAse_ATP-bd"/>
</dbReference>
<name>A0A4R6XAV8_9GAMM</name>
<dbReference type="PROSITE" id="PS00188">
    <property type="entry name" value="BIOTIN"/>
    <property type="match status" value="1"/>
</dbReference>
<sequence>MPISKILIANRGEIAVRIINTCRRMHIKTVAVYADADRYAKHVQMADESCHIGSTDLSDSYLNVDKIIAAAKKHGVDAVHPGYGFLSERASFAEALKSAGLIFIGAPVEALNLMGSKSAAKQTMLQADVPCVPGYQDDDQSVNTLQQAANEIGYPVLIKAVAGGGGKGMKIVHAAEDFLNQLSSAKREAMNAFGDDQVILEKYITRPKHIEVQVFADSHGHVVHLFERDCSTQRRYQKIIEEAPAAGLSDATRTDMLNAAIKATQAIDYLGAGTIEFIMDGDDSFYFMEMNTRLQVEHRVTEMITGVDLVEWQIRVAQGEPLPMKQTEIHDKGHAIQVRLYAEDPQNNYLPSTGLLELVKLAQIENSVVDSGVRTSDSVTIHYDPMIAKLVVWAKNRKVCINKMQTILNQSAIFGVKTNMAFLSQLLNNNAFKKHQIYTNSLDNDELDLSTELLPEVIAIYSHHLLKHNTEARAWQQSNGWRVQGEQPLELQLTFLGEEQNHVVSWEEGEYLINGSHHYLPQAKDLCHIHRNQVQVVHNNLRYEFTLPDYEAKTSASNANAIYAPMPGKIIEVKVSAGESVKAGQTVVVMEAMKMELELKVERDAVVEKVFHQQADQVTADAMLVELESS</sequence>
<evidence type="ECO:0000256" key="13">
    <source>
        <dbReference type="PROSITE-ProRule" id="PRU00409"/>
    </source>
</evidence>
<dbReference type="PROSITE" id="PS50975">
    <property type="entry name" value="ATP_GRASP"/>
    <property type="match status" value="1"/>
</dbReference>
<comment type="subunit">
    <text evidence="4">Acetyl-CoA carboxylase is a heterohexamer of biotin carboxyl carrier protein, biotin carboxylase and the two subunits of carboxyl transferase in a 2:2 complex.</text>
</comment>
<keyword evidence="8 13" id="KW-0067">ATP-binding</keyword>
<gene>
    <name evidence="17" type="ORF">C8D91_2813</name>
</gene>
<evidence type="ECO:0000256" key="8">
    <source>
        <dbReference type="ARBA" id="ARBA00022840"/>
    </source>
</evidence>
<dbReference type="InterPro" id="IPR005481">
    <property type="entry name" value="BC-like_N"/>
</dbReference>
<dbReference type="GO" id="GO:0046872">
    <property type="term" value="F:metal ion binding"/>
    <property type="evidence" value="ECO:0007669"/>
    <property type="project" value="InterPro"/>
</dbReference>
<dbReference type="FunFam" id="3.30.1490.20:FF:000003">
    <property type="entry name" value="acetyl-CoA carboxylase isoform X1"/>
    <property type="match status" value="1"/>
</dbReference>
<dbReference type="Pfam" id="PF00289">
    <property type="entry name" value="Biotin_carb_N"/>
    <property type="match status" value="1"/>
</dbReference>
<feature type="domain" description="ATP-grasp" evidence="15">
    <location>
        <begin position="121"/>
        <end position="318"/>
    </location>
</feature>
<dbReference type="OrthoDB" id="9763189at2"/>
<evidence type="ECO:0000259" key="15">
    <source>
        <dbReference type="PROSITE" id="PS50975"/>
    </source>
</evidence>
<organism evidence="17 18">
    <name type="scientific">Marinicella litoralis</name>
    <dbReference type="NCBI Taxonomy" id="644220"/>
    <lineage>
        <taxon>Bacteria</taxon>
        <taxon>Pseudomonadati</taxon>
        <taxon>Pseudomonadota</taxon>
        <taxon>Gammaproteobacteria</taxon>
        <taxon>Lysobacterales</taxon>
        <taxon>Marinicellaceae</taxon>
        <taxon>Marinicella</taxon>
    </lineage>
</organism>
<comment type="catalytic activity">
    <reaction evidence="12">
        <text>N(6)-biotinyl-L-lysyl-[protein] + hydrogencarbonate + ATP = N(6)-carboxybiotinyl-L-lysyl-[protein] + ADP + phosphate + H(+)</text>
        <dbReference type="Rhea" id="RHEA:13501"/>
        <dbReference type="Rhea" id="RHEA-COMP:10505"/>
        <dbReference type="Rhea" id="RHEA-COMP:10506"/>
        <dbReference type="ChEBI" id="CHEBI:15378"/>
        <dbReference type="ChEBI" id="CHEBI:17544"/>
        <dbReference type="ChEBI" id="CHEBI:30616"/>
        <dbReference type="ChEBI" id="CHEBI:43474"/>
        <dbReference type="ChEBI" id="CHEBI:83144"/>
        <dbReference type="ChEBI" id="CHEBI:83145"/>
        <dbReference type="ChEBI" id="CHEBI:456216"/>
        <dbReference type="EC" id="6.3.4.14"/>
    </reaction>
</comment>
<dbReference type="GO" id="GO:0004075">
    <property type="term" value="F:biotin carboxylase activity"/>
    <property type="evidence" value="ECO:0007669"/>
    <property type="project" value="UniProtKB-EC"/>
</dbReference>
<evidence type="ECO:0000256" key="12">
    <source>
        <dbReference type="ARBA" id="ARBA00048600"/>
    </source>
</evidence>
<dbReference type="PROSITE" id="PS00867">
    <property type="entry name" value="CPSASE_2"/>
    <property type="match status" value="1"/>
</dbReference>
<evidence type="ECO:0000259" key="14">
    <source>
        <dbReference type="PROSITE" id="PS50968"/>
    </source>
</evidence>
<evidence type="ECO:0000256" key="9">
    <source>
        <dbReference type="ARBA" id="ARBA00022946"/>
    </source>
</evidence>
<dbReference type="FunFam" id="3.30.470.20:FF:000028">
    <property type="entry name" value="Methylcrotonoyl-CoA carboxylase subunit alpha, mitochondrial"/>
    <property type="match status" value="1"/>
</dbReference>
<evidence type="ECO:0000313" key="17">
    <source>
        <dbReference type="EMBL" id="TDR16286.1"/>
    </source>
</evidence>
<dbReference type="InterPro" id="IPR011053">
    <property type="entry name" value="Single_hybrid_motif"/>
</dbReference>
<protein>
    <recommendedName>
        <fullName evidence="5">Biotin carboxylase</fullName>
    </recommendedName>
    <alternativeName>
        <fullName evidence="11">Acetyl-coenzyme A carboxylase biotin carboxylase subunit A</fullName>
    </alternativeName>
</protein>
<evidence type="ECO:0000256" key="6">
    <source>
        <dbReference type="ARBA" id="ARBA00022598"/>
    </source>
</evidence>
<evidence type="ECO:0000256" key="11">
    <source>
        <dbReference type="ARBA" id="ARBA00033786"/>
    </source>
</evidence>
<dbReference type="Pfam" id="PF02785">
    <property type="entry name" value="Biotin_carb_C"/>
    <property type="match status" value="1"/>
</dbReference>
<dbReference type="RefSeq" id="WP_099020166.1">
    <property type="nucleotide sequence ID" value="NZ_NIHB01000006.1"/>
</dbReference>
<dbReference type="EMBL" id="SNZB01000008">
    <property type="protein sequence ID" value="TDR16286.1"/>
    <property type="molecule type" value="Genomic_DNA"/>
</dbReference>
<keyword evidence="18" id="KW-1185">Reference proteome</keyword>
<dbReference type="AlphaFoldDB" id="A0A4R6XAV8"/>
<dbReference type="SUPFAM" id="SSF56059">
    <property type="entry name" value="Glutathione synthetase ATP-binding domain-like"/>
    <property type="match status" value="1"/>
</dbReference>
<evidence type="ECO:0000313" key="18">
    <source>
        <dbReference type="Proteomes" id="UP000295724"/>
    </source>
</evidence>
<dbReference type="SUPFAM" id="SSF51230">
    <property type="entry name" value="Single hybrid motif"/>
    <property type="match status" value="1"/>
</dbReference>
<dbReference type="Proteomes" id="UP000295724">
    <property type="component" value="Unassembled WGS sequence"/>
</dbReference>
<evidence type="ECO:0000256" key="3">
    <source>
        <dbReference type="ARBA" id="ARBA00004956"/>
    </source>
</evidence>
<evidence type="ECO:0000256" key="4">
    <source>
        <dbReference type="ARBA" id="ARBA00011750"/>
    </source>
</evidence>
<dbReference type="PANTHER" id="PTHR18866">
    <property type="entry name" value="CARBOXYLASE:PYRUVATE/ACETYL-COA/PROPIONYL-COA CARBOXYLASE"/>
    <property type="match status" value="1"/>
</dbReference>
<dbReference type="SUPFAM" id="SSF52440">
    <property type="entry name" value="PreATP-grasp domain"/>
    <property type="match status" value="1"/>
</dbReference>
<dbReference type="InterPro" id="IPR011761">
    <property type="entry name" value="ATP-grasp"/>
</dbReference>
<keyword evidence="6" id="KW-0436">Ligase</keyword>
<dbReference type="SUPFAM" id="SSF51246">
    <property type="entry name" value="Rudiment single hybrid motif"/>
    <property type="match status" value="1"/>
</dbReference>
<dbReference type="PROSITE" id="PS50968">
    <property type="entry name" value="BIOTINYL_LIPOYL"/>
    <property type="match status" value="1"/>
</dbReference>
<dbReference type="InterPro" id="IPR011054">
    <property type="entry name" value="Rudment_hybrid_motif"/>
</dbReference>
<keyword evidence="7 13" id="KW-0547">Nucleotide-binding</keyword>
<feature type="domain" description="Biotin carboxylation" evidence="16">
    <location>
        <begin position="2"/>
        <end position="447"/>
    </location>
</feature>
<evidence type="ECO:0000256" key="5">
    <source>
        <dbReference type="ARBA" id="ARBA00017242"/>
    </source>
</evidence>
<dbReference type="InterPro" id="IPR000089">
    <property type="entry name" value="Biotin_lipoyl"/>
</dbReference>
<keyword evidence="9" id="KW-0809">Transit peptide</keyword>